<organism evidence="1 2">
    <name type="scientific">Mycobacterium timonense</name>
    <dbReference type="NCBI Taxonomy" id="701043"/>
    <lineage>
        <taxon>Bacteria</taxon>
        <taxon>Bacillati</taxon>
        <taxon>Actinomycetota</taxon>
        <taxon>Actinomycetes</taxon>
        <taxon>Mycobacteriales</taxon>
        <taxon>Mycobacteriaceae</taxon>
        <taxon>Mycobacterium</taxon>
        <taxon>Mycobacterium avium complex (MAC)</taxon>
    </lineage>
</organism>
<dbReference type="Proteomes" id="UP000465301">
    <property type="component" value="Unassembled WGS sequence"/>
</dbReference>
<gene>
    <name evidence="1" type="ORF">MTIM_44130</name>
</gene>
<dbReference type="AlphaFoldDB" id="A0A7I9ZBY1"/>
<reference evidence="1 2" key="1">
    <citation type="journal article" date="2019" name="Emerg. Microbes Infect.">
        <title>Comprehensive subspecies identification of 175 nontuberculous mycobacteria species based on 7547 genomic profiles.</title>
        <authorList>
            <person name="Matsumoto Y."/>
            <person name="Kinjo T."/>
            <person name="Motooka D."/>
            <person name="Nabeya D."/>
            <person name="Jung N."/>
            <person name="Uechi K."/>
            <person name="Horii T."/>
            <person name="Iida T."/>
            <person name="Fujita J."/>
            <person name="Nakamura S."/>
        </authorList>
    </citation>
    <scope>NUCLEOTIDE SEQUENCE [LARGE SCALE GENOMIC DNA]</scope>
    <source>
        <strain evidence="1 2">JCM 30726</strain>
    </source>
</reference>
<accession>A0A7I9ZBY1</accession>
<evidence type="ECO:0000313" key="2">
    <source>
        <dbReference type="Proteomes" id="UP000465301"/>
    </source>
</evidence>
<keyword evidence="2" id="KW-1185">Reference proteome</keyword>
<name>A0A7I9ZBY1_9MYCO</name>
<proteinExistence type="predicted"/>
<sequence>MAVVAVLLSAAALVVGLTRGGGGLSTASTSTSAPPAYTQEEAAAAHQKLCDTYRLAARSVDIDTNTDNRALADAVSANAAVMLQQAVSSSPAMPPGDRVAALALAAAYTKATAMGSALWRDDPVFRSEIDDVNAKDAVMKKICSGG</sequence>
<protein>
    <submittedName>
        <fullName evidence="1">Uncharacterized protein</fullName>
    </submittedName>
</protein>
<dbReference type="EMBL" id="BLLA01000001">
    <property type="protein sequence ID" value="GFG98534.1"/>
    <property type="molecule type" value="Genomic_DNA"/>
</dbReference>
<evidence type="ECO:0000313" key="1">
    <source>
        <dbReference type="EMBL" id="GFG98534.1"/>
    </source>
</evidence>
<comment type="caution">
    <text evidence="1">The sequence shown here is derived from an EMBL/GenBank/DDBJ whole genome shotgun (WGS) entry which is preliminary data.</text>
</comment>